<accession>A0ACB8DD68</accession>
<comment type="caution">
    <text evidence="1">The sequence shown here is derived from an EMBL/GenBank/DDBJ whole genome shotgun (WGS) entry which is preliminary data.</text>
</comment>
<keyword evidence="2" id="KW-1185">Reference proteome</keyword>
<name>A0ACB8DD68_DERSI</name>
<evidence type="ECO:0000313" key="2">
    <source>
        <dbReference type="Proteomes" id="UP000821865"/>
    </source>
</evidence>
<reference evidence="1" key="1">
    <citation type="submission" date="2020-05" db="EMBL/GenBank/DDBJ databases">
        <title>Large-scale comparative analyses of tick genomes elucidate their genetic diversity and vector capacities.</title>
        <authorList>
            <person name="Jia N."/>
            <person name="Wang J."/>
            <person name="Shi W."/>
            <person name="Du L."/>
            <person name="Sun Y."/>
            <person name="Zhan W."/>
            <person name="Jiang J."/>
            <person name="Wang Q."/>
            <person name="Zhang B."/>
            <person name="Ji P."/>
            <person name="Sakyi L.B."/>
            <person name="Cui X."/>
            <person name="Yuan T."/>
            <person name="Jiang B."/>
            <person name="Yang W."/>
            <person name="Lam T.T.-Y."/>
            <person name="Chang Q."/>
            <person name="Ding S."/>
            <person name="Wang X."/>
            <person name="Zhu J."/>
            <person name="Ruan X."/>
            <person name="Zhao L."/>
            <person name="Wei J."/>
            <person name="Que T."/>
            <person name="Du C."/>
            <person name="Cheng J."/>
            <person name="Dai P."/>
            <person name="Han X."/>
            <person name="Huang E."/>
            <person name="Gao Y."/>
            <person name="Liu J."/>
            <person name="Shao H."/>
            <person name="Ye R."/>
            <person name="Li L."/>
            <person name="Wei W."/>
            <person name="Wang X."/>
            <person name="Wang C."/>
            <person name="Yang T."/>
            <person name="Huo Q."/>
            <person name="Li W."/>
            <person name="Guo W."/>
            <person name="Chen H."/>
            <person name="Zhou L."/>
            <person name="Ni X."/>
            <person name="Tian J."/>
            <person name="Zhou Y."/>
            <person name="Sheng Y."/>
            <person name="Liu T."/>
            <person name="Pan Y."/>
            <person name="Xia L."/>
            <person name="Li J."/>
            <person name="Zhao F."/>
            <person name="Cao W."/>
        </authorList>
    </citation>
    <scope>NUCLEOTIDE SEQUENCE</scope>
    <source>
        <strain evidence="1">Dsil-2018</strain>
    </source>
</reference>
<organism evidence="1 2">
    <name type="scientific">Dermacentor silvarum</name>
    <name type="common">Tick</name>
    <dbReference type="NCBI Taxonomy" id="543639"/>
    <lineage>
        <taxon>Eukaryota</taxon>
        <taxon>Metazoa</taxon>
        <taxon>Ecdysozoa</taxon>
        <taxon>Arthropoda</taxon>
        <taxon>Chelicerata</taxon>
        <taxon>Arachnida</taxon>
        <taxon>Acari</taxon>
        <taxon>Parasitiformes</taxon>
        <taxon>Ixodida</taxon>
        <taxon>Ixodoidea</taxon>
        <taxon>Ixodidae</taxon>
        <taxon>Rhipicephalinae</taxon>
        <taxon>Dermacentor</taxon>
    </lineage>
</organism>
<protein>
    <submittedName>
        <fullName evidence="1">Uncharacterized protein</fullName>
    </submittedName>
</protein>
<dbReference type="EMBL" id="CM023471">
    <property type="protein sequence ID" value="KAH7965990.1"/>
    <property type="molecule type" value="Genomic_DNA"/>
</dbReference>
<evidence type="ECO:0000313" key="1">
    <source>
        <dbReference type="EMBL" id="KAH7965990.1"/>
    </source>
</evidence>
<sequence length="175" mass="19588">MGVSWTHLWLLVWKCYVIVVKRHWVAFIMELLAPAAVSLTLVFARQHMDYSRVLNVTHFEPFPVQRLPPRFHVPPPSAPRWLLLYAPETNATAAVLGAIAENSNPPLMVQGFKTEEAMVNHYTAAMAHRDSILGGVVFVGLNLNESGTLPLDIHFKASITSCQCSLHHIRAHFGD</sequence>
<gene>
    <name evidence="1" type="ORF">HPB49_012501</name>
</gene>
<proteinExistence type="predicted"/>
<dbReference type="Proteomes" id="UP000821865">
    <property type="component" value="Chromosome 2"/>
</dbReference>